<evidence type="ECO:0000313" key="3">
    <source>
        <dbReference type="Proteomes" id="UP000179344"/>
    </source>
</evidence>
<dbReference type="EMBL" id="MFST01000132">
    <property type="protein sequence ID" value="OGI43040.1"/>
    <property type="molecule type" value="Genomic_DNA"/>
</dbReference>
<evidence type="ECO:0000313" key="2">
    <source>
        <dbReference type="EMBL" id="OGI43040.1"/>
    </source>
</evidence>
<dbReference type="Pfam" id="PF07883">
    <property type="entry name" value="Cupin_2"/>
    <property type="match status" value="1"/>
</dbReference>
<reference evidence="2 3" key="1">
    <citation type="journal article" date="2016" name="Nat. Commun.">
        <title>Thousands of microbial genomes shed light on interconnected biogeochemical processes in an aquifer system.</title>
        <authorList>
            <person name="Anantharaman K."/>
            <person name="Brown C.T."/>
            <person name="Hug L.A."/>
            <person name="Sharon I."/>
            <person name="Castelle C.J."/>
            <person name="Probst A.J."/>
            <person name="Thomas B.C."/>
            <person name="Singh A."/>
            <person name="Wilkins M.J."/>
            <person name="Karaoz U."/>
            <person name="Brodie E.L."/>
            <person name="Williams K.H."/>
            <person name="Hubbard S.S."/>
            <person name="Banfield J.F."/>
        </authorList>
    </citation>
    <scope>NUCLEOTIDE SEQUENCE [LARGE SCALE GENOMIC DNA]</scope>
</reference>
<evidence type="ECO:0000259" key="1">
    <source>
        <dbReference type="Pfam" id="PF07883"/>
    </source>
</evidence>
<dbReference type="InterPro" id="IPR011051">
    <property type="entry name" value="RmlC_Cupin_sf"/>
</dbReference>
<dbReference type="AlphaFoldDB" id="A0A1F6TD36"/>
<dbReference type="InterPro" id="IPR014710">
    <property type="entry name" value="RmlC-like_jellyroll"/>
</dbReference>
<name>A0A1F6TD36_9PROT</name>
<protein>
    <recommendedName>
        <fullName evidence="1">Cupin type-2 domain-containing protein</fullName>
    </recommendedName>
</protein>
<dbReference type="PANTHER" id="PTHR43346:SF1">
    <property type="entry name" value="QUERCETIN 2,3-DIOXYGENASE-RELATED"/>
    <property type="match status" value="1"/>
</dbReference>
<dbReference type="SUPFAM" id="SSF51182">
    <property type="entry name" value="RmlC-like cupins"/>
    <property type="match status" value="1"/>
</dbReference>
<dbReference type="PANTHER" id="PTHR43346">
    <property type="entry name" value="LIGAND BINDING DOMAIN PROTEIN, PUTATIVE (AFU_ORTHOLOGUE AFUA_6G14370)-RELATED"/>
    <property type="match status" value="1"/>
</dbReference>
<dbReference type="CDD" id="cd02208">
    <property type="entry name" value="cupin_RmlC-like"/>
    <property type="match status" value="1"/>
</dbReference>
<sequence>MLRGAVVKSISQLPGWVLLCLLFPAQTLAGQWLGPEAGATAPAAPKNLEQLLAEDPLAPGDNIKALPLGRSARAAHVLVQVRDREPLHYHADSDITVLMLRGRGAIQIGAKSFPVTAGDAIHIPRGVVHAYINAGPEIGVALVVYSPPPGPKDRVLVEDKKK</sequence>
<comment type="caution">
    <text evidence="2">The sequence shown here is derived from an EMBL/GenBank/DDBJ whole genome shotgun (WGS) entry which is preliminary data.</text>
</comment>
<dbReference type="InterPro" id="IPR052538">
    <property type="entry name" value="Flavonoid_dioxygenase-like"/>
</dbReference>
<proteinExistence type="predicted"/>
<organism evidence="2 3">
    <name type="scientific">Candidatus Muproteobacteria bacterium RBG_16_65_31</name>
    <dbReference type="NCBI Taxonomy" id="1817759"/>
    <lineage>
        <taxon>Bacteria</taxon>
        <taxon>Pseudomonadati</taxon>
        <taxon>Pseudomonadota</taxon>
        <taxon>Candidatus Muproteobacteria</taxon>
    </lineage>
</organism>
<gene>
    <name evidence="2" type="ORF">A2V92_01525</name>
</gene>
<dbReference type="Gene3D" id="2.60.120.10">
    <property type="entry name" value="Jelly Rolls"/>
    <property type="match status" value="1"/>
</dbReference>
<accession>A0A1F6TD36</accession>
<dbReference type="InterPro" id="IPR013096">
    <property type="entry name" value="Cupin_2"/>
</dbReference>
<dbReference type="Proteomes" id="UP000179344">
    <property type="component" value="Unassembled WGS sequence"/>
</dbReference>
<feature type="domain" description="Cupin type-2" evidence="1">
    <location>
        <begin position="77"/>
        <end position="145"/>
    </location>
</feature>